<protein>
    <submittedName>
        <fullName evidence="2">Uncharacterized protein</fullName>
    </submittedName>
</protein>
<dbReference type="Gene3D" id="3.40.50.300">
    <property type="entry name" value="P-loop containing nucleotide triphosphate hydrolases"/>
    <property type="match status" value="1"/>
</dbReference>
<dbReference type="Proteomes" id="UP000188235">
    <property type="component" value="Chromosome"/>
</dbReference>
<name>A0A1Q2D0Q7_9ACTN</name>
<dbReference type="KEGG" id="tfa:BW733_15460"/>
<accession>A0A1Q2D0Q7</accession>
<evidence type="ECO:0000313" key="2">
    <source>
        <dbReference type="EMBL" id="AQP52010.1"/>
    </source>
</evidence>
<reference evidence="2 3" key="1">
    <citation type="journal article" date="2008" name="Int. J. Syst. Evol. Microbiol.">
        <title>Tessaracoccus flavescens sp. nov., isolated from marine sediment.</title>
        <authorList>
            <person name="Lee D.W."/>
            <person name="Lee S.D."/>
        </authorList>
    </citation>
    <scope>NUCLEOTIDE SEQUENCE [LARGE SCALE GENOMIC DNA]</scope>
    <source>
        <strain evidence="2 3">SST-39T</strain>
    </source>
</reference>
<dbReference type="OrthoDB" id="9808302at2"/>
<dbReference type="SUPFAM" id="SSF52540">
    <property type="entry name" value="P-loop containing nucleoside triphosphate hydrolases"/>
    <property type="match status" value="1"/>
</dbReference>
<proteinExistence type="predicted"/>
<dbReference type="STRING" id="399497.BW733_15460"/>
<dbReference type="AlphaFoldDB" id="A0A1Q2D0Q7"/>
<dbReference type="GO" id="GO:0009236">
    <property type="term" value="P:cobalamin biosynthetic process"/>
    <property type="evidence" value="ECO:0007669"/>
    <property type="project" value="UniProtKB-UniPathway"/>
</dbReference>
<dbReference type="InterPro" id="IPR027417">
    <property type="entry name" value="P-loop_NTPase"/>
</dbReference>
<evidence type="ECO:0000313" key="3">
    <source>
        <dbReference type="Proteomes" id="UP000188235"/>
    </source>
</evidence>
<dbReference type="EMBL" id="CP019607">
    <property type="protein sequence ID" value="AQP52010.1"/>
    <property type="molecule type" value="Genomic_DNA"/>
</dbReference>
<keyword evidence="1" id="KW-0315">Glutamine amidotransferase</keyword>
<sequence length="66" mass="7455">MTGLLIAGYVINKFRGDRSILEPGLDDLSRRTGLRNFGVLPYLHGMWIDGEDALEVARWHRDATPT</sequence>
<evidence type="ECO:0000256" key="1">
    <source>
        <dbReference type="ARBA" id="ARBA00022962"/>
    </source>
</evidence>
<gene>
    <name evidence="2" type="ORF">BW733_15460</name>
</gene>
<dbReference type="PANTHER" id="PTHR21343">
    <property type="entry name" value="DETHIOBIOTIN SYNTHETASE"/>
    <property type="match status" value="1"/>
</dbReference>
<dbReference type="RefSeq" id="WP_077351812.1">
    <property type="nucleotide sequence ID" value="NZ_CP019607.1"/>
</dbReference>
<keyword evidence="3" id="KW-1185">Reference proteome</keyword>
<dbReference type="UniPathway" id="UPA00148"/>
<dbReference type="PANTHER" id="PTHR21343:SF1">
    <property type="entry name" value="COBYRIC ACID SYNTHASE"/>
    <property type="match status" value="1"/>
</dbReference>
<organism evidence="2 3">
    <name type="scientific">Tessaracoccus flavescens</name>
    <dbReference type="NCBI Taxonomy" id="399497"/>
    <lineage>
        <taxon>Bacteria</taxon>
        <taxon>Bacillati</taxon>
        <taxon>Actinomycetota</taxon>
        <taxon>Actinomycetes</taxon>
        <taxon>Propionibacteriales</taxon>
        <taxon>Propionibacteriaceae</taxon>
        <taxon>Tessaracoccus</taxon>
    </lineage>
</organism>